<dbReference type="Gene3D" id="2.60.120.200">
    <property type="match status" value="1"/>
</dbReference>
<evidence type="ECO:0000313" key="12">
    <source>
        <dbReference type="Proteomes" id="UP000694427"/>
    </source>
</evidence>
<dbReference type="FunFam" id="2.60.120.200:FF:000085">
    <property type="entry name" value="collagen alpha-1(XXVII) chain isoform X1"/>
    <property type="match status" value="1"/>
</dbReference>
<reference evidence="11" key="1">
    <citation type="submission" date="2025-08" db="UniProtKB">
        <authorList>
            <consortium name="Ensembl"/>
        </authorList>
    </citation>
    <scope>IDENTIFICATION</scope>
</reference>
<dbReference type="InterPro" id="IPR008160">
    <property type="entry name" value="Collagen"/>
</dbReference>
<proteinExistence type="predicted"/>
<dbReference type="InterPro" id="IPR013320">
    <property type="entry name" value="ConA-like_dom_sf"/>
</dbReference>
<evidence type="ECO:0000256" key="9">
    <source>
        <dbReference type="SAM" id="SignalP"/>
    </source>
</evidence>
<evidence type="ECO:0000259" key="10">
    <source>
        <dbReference type="SMART" id="SM00210"/>
    </source>
</evidence>
<dbReference type="InterPro" id="IPR050149">
    <property type="entry name" value="Collagen_superfamily"/>
</dbReference>
<dbReference type="PANTHER" id="PTHR24023">
    <property type="entry name" value="COLLAGEN ALPHA"/>
    <property type="match status" value="1"/>
</dbReference>
<keyword evidence="3" id="KW-0272">Extracellular matrix</keyword>
<feature type="region of interest" description="Disordered" evidence="8">
    <location>
        <begin position="254"/>
        <end position="281"/>
    </location>
</feature>
<evidence type="ECO:0000256" key="3">
    <source>
        <dbReference type="ARBA" id="ARBA00022530"/>
    </source>
</evidence>
<evidence type="ECO:0000256" key="4">
    <source>
        <dbReference type="ARBA" id="ARBA00022729"/>
    </source>
</evidence>
<evidence type="ECO:0000313" key="11">
    <source>
        <dbReference type="Ensembl" id="ENSCCRP00010093212.1"/>
    </source>
</evidence>
<accession>A0A8C1NMS7</accession>
<dbReference type="InterPro" id="IPR048287">
    <property type="entry name" value="TSPN-like_N"/>
</dbReference>
<dbReference type="GO" id="GO:0030020">
    <property type="term" value="F:extracellular matrix structural constituent conferring tensile strength"/>
    <property type="evidence" value="ECO:0007669"/>
    <property type="project" value="TreeGrafter"/>
</dbReference>
<keyword evidence="6" id="KW-0176">Collagen</keyword>
<evidence type="ECO:0000256" key="5">
    <source>
        <dbReference type="ARBA" id="ARBA00022737"/>
    </source>
</evidence>
<keyword evidence="5" id="KW-0677">Repeat</keyword>
<dbReference type="AlphaFoldDB" id="A0A8C1NMS7"/>
<feature type="domain" description="Thrombospondin-like N-terminal" evidence="10">
    <location>
        <begin position="43"/>
        <end position="229"/>
    </location>
</feature>
<feature type="region of interest" description="Disordered" evidence="8">
    <location>
        <begin position="307"/>
        <end position="354"/>
    </location>
</feature>
<dbReference type="Pfam" id="PF01391">
    <property type="entry name" value="Collagen"/>
    <property type="match status" value="3"/>
</dbReference>
<dbReference type="GO" id="GO:0005587">
    <property type="term" value="C:collagen type IV trimer"/>
    <property type="evidence" value="ECO:0007669"/>
    <property type="project" value="TreeGrafter"/>
</dbReference>
<feature type="compositionally biased region" description="Low complexity" evidence="8">
    <location>
        <begin position="561"/>
        <end position="573"/>
    </location>
</feature>
<feature type="compositionally biased region" description="Low complexity" evidence="8">
    <location>
        <begin position="254"/>
        <end position="266"/>
    </location>
</feature>
<feature type="compositionally biased region" description="Low complexity" evidence="8">
    <location>
        <begin position="483"/>
        <end position="492"/>
    </location>
</feature>
<reference evidence="11" key="2">
    <citation type="submission" date="2025-09" db="UniProtKB">
        <authorList>
            <consortium name="Ensembl"/>
        </authorList>
    </citation>
    <scope>IDENTIFICATION</scope>
</reference>
<feature type="compositionally biased region" description="Polar residues" evidence="8">
    <location>
        <begin position="307"/>
        <end position="320"/>
    </location>
</feature>
<name>A0A8C1NMS7_CYPCA</name>
<evidence type="ECO:0000256" key="1">
    <source>
        <dbReference type="ARBA" id="ARBA00004498"/>
    </source>
</evidence>
<dbReference type="PANTHER" id="PTHR24023:SF1112">
    <property type="entry name" value="COL_CUTICLE_N DOMAIN-CONTAINING PROTEIN-RELATED"/>
    <property type="match status" value="1"/>
</dbReference>
<feature type="compositionally biased region" description="Basic and acidic residues" evidence="8">
    <location>
        <begin position="521"/>
        <end position="536"/>
    </location>
</feature>
<feature type="region of interest" description="Disordered" evidence="8">
    <location>
        <begin position="443"/>
        <end position="658"/>
    </location>
</feature>
<keyword evidence="4 9" id="KW-0732">Signal</keyword>
<organism evidence="11 12">
    <name type="scientific">Cyprinus carpio</name>
    <name type="common">Common carp</name>
    <dbReference type="NCBI Taxonomy" id="7962"/>
    <lineage>
        <taxon>Eukaryota</taxon>
        <taxon>Metazoa</taxon>
        <taxon>Chordata</taxon>
        <taxon>Craniata</taxon>
        <taxon>Vertebrata</taxon>
        <taxon>Euteleostomi</taxon>
        <taxon>Actinopterygii</taxon>
        <taxon>Neopterygii</taxon>
        <taxon>Teleostei</taxon>
        <taxon>Ostariophysi</taxon>
        <taxon>Cypriniformes</taxon>
        <taxon>Cyprinidae</taxon>
        <taxon>Cyprininae</taxon>
        <taxon>Cyprinus</taxon>
    </lineage>
</organism>
<keyword evidence="12" id="KW-1185">Reference proteome</keyword>
<evidence type="ECO:0000256" key="7">
    <source>
        <dbReference type="ARBA" id="ARBA00023180"/>
    </source>
</evidence>
<protein>
    <recommendedName>
        <fullName evidence="10">Thrombospondin-like N-terminal domain-containing protein</fullName>
    </recommendedName>
</protein>
<dbReference type="GO" id="GO:0030198">
    <property type="term" value="P:extracellular matrix organization"/>
    <property type="evidence" value="ECO:0007669"/>
    <property type="project" value="TreeGrafter"/>
</dbReference>
<evidence type="ECO:0000256" key="2">
    <source>
        <dbReference type="ARBA" id="ARBA00022525"/>
    </source>
</evidence>
<keyword evidence="2" id="KW-0964">Secreted</keyword>
<evidence type="ECO:0000256" key="6">
    <source>
        <dbReference type="ARBA" id="ARBA00023119"/>
    </source>
</evidence>
<feature type="signal peptide" evidence="9">
    <location>
        <begin position="1"/>
        <end position="35"/>
    </location>
</feature>
<comment type="subcellular location">
    <subcellularLocation>
        <location evidence="1">Secreted</location>
        <location evidence="1">Extracellular space</location>
        <location evidence="1">Extracellular matrix</location>
    </subcellularLocation>
</comment>
<dbReference type="GO" id="GO:0005615">
    <property type="term" value="C:extracellular space"/>
    <property type="evidence" value="ECO:0007669"/>
    <property type="project" value="TreeGrafter"/>
</dbReference>
<keyword evidence="7" id="KW-0325">Glycoprotein</keyword>
<dbReference type="SMART" id="SM00210">
    <property type="entry name" value="TSPN"/>
    <property type="match status" value="1"/>
</dbReference>
<dbReference type="Ensembl" id="ENSCCRT00010103369.1">
    <property type="protein sequence ID" value="ENSCCRP00010093212.1"/>
    <property type="gene ID" value="ENSCCRG00010040787.1"/>
</dbReference>
<feature type="compositionally biased region" description="Low complexity" evidence="8">
    <location>
        <begin position="322"/>
        <end position="332"/>
    </location>
</feature>
<evidence type="ECO:0000256" key="8">
    <source>
        <dbReference type="SAM" id="MobiDB-lite"/>
    </source>
</evidence>
<dbReference type="Proteomes" id="UP000694427">
    <property type="component" value="Unplaced"/>
</dbReference>
<sequence length="666" mass="70983">MHLGAQRTRSGQVSPTTITRFLVLLLSTCVVLLSAEERSAAPGIDLIHQLGLSGRRDIHSSGTPYFTSLASSLSILPPGFGVILGQDALIEAPSVDLLPAGVEEEFSIIVSLSSWRANNAFIFSVRDGRDRLQFGLQLLPGRVVVYTGEKASIYFKYDVQDGQWHSFSVGVRPRSVSFYARCGAVHYGEETLTRPQTLSSEGRLSVGRMDSRTVQFEGALCQLDIYPSTQAAAHYCNYVRKQCRLSDTFRSLSGSSESPFPSVSPSTKFHRSSPESHSKRFIPTLADHSTTATNSIPTALFHQFSTTSSPRPFSKVQSLDFTPETTTSNPTTDKNIDGENVTENQPLLKKPRATRATPDLITIVKQSRLKEALRNDDRSHQSNKELLQTNIKVNSTILYREESSYNLVDQSKEQVQEGVRDAGYSEGYGYDYGFEEDEYFFDYDGFVGPKGEPGPPGEPGSRGPPGDLGPDGEQGHEGPPGPEGEQGPVGEPGIKGEMGPVGEEGELGQPGIRGPPGPPGEDGHQGKDGPKGEPGDRGPMGEAGERGEIGDSGPIGPPGNPGEKGFPGPEGKQGLPGNRGRPGKKGEKGLPGHLGEMGSPGEIGQTGERGLKGARGTRGPAGRPGVMGPQGEPGLQGYTGHTGKPGPAGPPGPKGEKVIQRVLIFK</sequence>
<dbReference type="SUPFAM" id="SSF49899">
    <property type="entry name" value="Concanavalin A-like lectins/glucanases"/>
    <property type="match status" value="1"/>
</dbReference>
<feature type="chain" id="PRO_5034573225" description="Thrombospondin-like N-terminal domain-containing protein" evidence="9">
    <location>
        <begin position="36"/>
        <end position="666"/>
    </location>
</feature>